<dbReference type="EMBL" id="GGMS01000713">
    <property type="protein sequence ID" value="MBY69916.1"/>
    <property type="molecule type" value="Transcribed_RNA"/>
</dbReference>
<dbReference type="InterPro" id="IPR012337">
    <property type="entry name" value="RNaseH-like_sf"/>
</dbReference>
<dbReference type="AlphaFoldDB" id="A0A2S2PWP2"/>
<accession>A0A2S2PWP2</accession>
<feature type="domain" description="HAT C-terminal dimerisation" evidence="1">
    <location>
        <begin position="71"/>
        <end position="141"/>
    </location>
</feature>
<dbReference type="InterPro" id="IPR008906">
    <property type="entry name" value="HATC_C_dom"/>
</dbReference>
<gene>
    <name evidence="2" type="ORF">g.34618</name>
</gene>
<evidence type="ECO:0000313" key="2">
    <source>
        <dbReference type="EMBL" id="MBY69916.1"/>
    </source>
</evidence>
<reference evidence="2" key="1">
    <citation type="submission" date="2018-04" db="EMBL/GenBank/DDBJ databases">
        <title>Transcriptome assembly of Sipha flava.</title>
        <authorList>
            <person name="Scully E.D."/>
            <person name="Geib S.M."/>
            <person name="Palmer N.A."/>
            <person name="Koch K."/>
            <person name="Bradshaw J."/>
            <person name="Heng-Moss T."/>
            <person name="Sarath G."/>
        </authorList>
    </citation>
    <scope>NUCLEOTIDE SEQUENCE</scope>
</reference>
<sequence length="187" mass="22001">MTFDFDNPVLKSLDDLNPKKVFSNNRSNSIISFIQLFPRLIKKYNIQKIDDGWRKLNTVELEPEYIIKHKTLNFEEFWVNLKNKEVDNEYPFRVLSNFLLTVLSLRQSNVSCERMFSKINLIKTKQCNRLQTPTLNGLLMASQCMQETTCCKFEPSQNIYNLMTSSNLYSNLNSKDNDDDEIVFMDV</sequence>
<dbReference type="Pfam" id="PF05699">
    <property type="entry name" value="Dimer_Tnp_hAT"/>
    <property type="match status" value="1"/>
</dbReference>
<dbReference type="SUPFAM" id="SSF53098">
    <property type="entry name" value="Ribonuclease H-like"/>
    <property type="match status" value="1"/>
</dbReference>
<dbReference type="GO" id="GO:0046983">
    <property type="term" value="F:protein dimerization activity"/>
    <property type="evidence" value="ECO:0007669"/>
    <property type="project" value="InterPro"/>
</dbReference>
<proteinExistence type="predicted"/>
<organism evidence="2">
    <name type="scientific">Sipha flava</name>
    <name type="common">yellow sugarcane aphid</name>
    <dbReference type="NCBI Taxonomy" id="143950"/>
    <lineage>
        <taxon>Eukaryota</taxon>
        <taxon>Metazoa</taxon>
        <taxon>Ecdysozoa</taxon>
        <taxon>Arthropoda</taxon>
        <taxon>Hexapoda</taxon>
        <taxon>Insecta</taxon>
        <taxon>Pterygota</taxon>
        <taxon>Neoptera</taxon>
        <taxon>Paraneoptera</taxon>
        <taxon>Hemiptera</taxon>
        <taxon>Sternorrhyncha</taxon>
        <taxon>Aphidomorpha</taxon>
        <taxon>Aphidoidea</taxon>
        <taxon>Aphididae</taxon>
        <taxon>Sipha</taxon>
    </lineage>
</organism>
<name>A0A2S2PWP2_9HEMI</name>
<protein>
    <recommendedName>
        <fullName evidence="1">HAT C-terminal dimerisation domain-containing protein</fullName>
    </recommendedName>
</protein>
<evidence type="ECO:0000259" key="1">
    <source>
        <dbReference type="Pfam" id="PF05699"/>
    </source>
</evidence>